<dbReference type="PATRIC" id="fig|1388761.3.peg.1513"/>
<dbReference type="PROSITE" id="PS01314">
    <property type="entry name" value="UPF0047"/>
    <property type="match status" value="1"/>
</dbReference>
<protein>
    <recommendedName>
        <fullName evidence="4">Secondary thiamine-phosphate synthase enzyme</fullName>
    </recommendedName>
</protein>
<gene>
    <name evidence="2" type="ORF">O163_07515</name>
</gene>
<dbReference type="AlphaFoldDB" id="U5CPS9"/>
<evidence type="ECO:0000256" key="1">
    <source>
        <dbReference type="ARBA" id="ARBA00005534"/>
    </source>
</evidence>
<evidence type="ECO:0000313" key="3">
    <source>
        <dbReference type="Proteomes" id="UP000016856"/>
    </source>
</evidence>
<name>U5CPS9_CALSX</name>
<dbReference type="Pfam" id="PF01894">
    <property type="entry name" value="YjbQ"/>
    <property type="match status" value="1"/>
</dbReference>
<dbReference type="EMBL" id="AXDC01000017">
    <property type="protein sequence ID" value="ERM92003.1"/>
    <property type="molecule type" value="Genomic_DNA"/>
</dbReference>
<dbReference type="PANTHER" id="PTHR30615:SF8">
    <property type="entry name" value="UPF0047 PROTEIN C4A8.02C"/>
    <property type="match status" value="1"/>
</dbReference>
<dbReference type="RefSeq" id="WP_022587958.1">
    <property type="nucleotide sequence ID" value="NZ_AXDC01000017.1"/>
</dbReference>
<dbReference type="InterPro" id="IPR035917">
    <property type="entry name" value="YjbQ-like_sf"/>
</dbReference>
<dbReference type="Gene3D" id="2.60.120.460">
    <property type="entry name" value="YjbQ-like"/>
    <property type="match status" value="1"/>
</dbReference>
<dbReference type="SUPFAM" id="SSF111038">
    <property type="entry name" value="YjbQ-like"/>
    <property type="match status" value="1"/>
</dbReference>
<dbReference type="Proteomes" id="UP000016856">
    <property type="component" value="Unassembled WGS sequence"/>
</dbReference>
<dbReference type="PANTHER" id="PTHR30615">
    <property type="entry name" value="UNCHARACTERIZED PROTEIN YJBQ-RELATED"/>
    <property type="match status" value="1"/>
</dbReference>
<proteinExistence type="inferred from homology"/>
<dbReference type="NCBIfam" id="TIGR00149">
    <property type="entry name" value="TIGR00149_YjbQ"/>
    <property type="match status" value="1"/>
</dbReference>
<sequence length="130" mass="14398">MKSIYINTPVREVMVDITREVEEEVKKSGIKEGICVVFVPHTTAGITINENADPTVKEDILSALDKIIPNISFKHLEGNSDAHIKASLVGSSVTVLIENGELVLGTWQGIYFCEFDGPRKRKVYIKIIPS</sequence>
<reference evidence="2 3" key="1">
    <citation type="journal article" date="2013" name="Genome Announc.">
        <title>Draft Genome Sequence of an Anaerobic and Extremophilic Bacterium, Caldanaerobacter yonseiensis, Isolated from a Geothermal Hot Stream.</title>
        <authorList>
            <person name="Lee S.J."/>
            <person name="Lee Y.J."/>
            <person name="Park G.S."/>
            <person name="Kim B.C."/>
            <person name="Lee S.J."/>
            <person name="Shin J.H."/>
            <person name="Lee D.W."/>
        </authorList>
    </citation>
    <scope>NUCLEOTIDE SEQUENCE [LARGE SCALE GENOMIC DNA]</scope>
    <source>
        <strain evidence="2 3">KB-1</strain>
    </source>
</reference>
<comment type="similarity">
    <text evidence="1">Belongs to the UPF0047 family.</text>
</comment>
<accession>U5CPS9</accession>
<comment type="caution">
    <text evidence="2">The sequence shown here is derived from an EMBL/GenBank/DDBJ whole genome shotgun (WGS) entry which is preliminary data.</text>
</comment>
<evidence type="ECO:0000313" key="2">
    <source>
        <dbReference type="EMBL" id="ERM92003.1"/>
    </source>
</evidence>
<evidence type="ECO:0008006" key="4">
    <source>
        <dbReference type="Google" id="ProtNLM"/>
    </source>
</evidence>
<dbReference type="InterPro" id="IPR001602">
    <property type="entry name" value="UPF0047_YjbQ-like"/>
</dbReference>
<dbReference type="PIRSF" id="PIRSF004681">
    <property type="entry name" value="UCP004681"/>
    <property type="match status" value="1"/>
</dbReference>
<organism evidence="2 3">
    <name type="scientific">Caldanaerobacter subterraneus subsp. yonseiensis KB-1</name>
    <dbReference type="NCBI Taxonomy" id="1388761"/>
    <lineage>
        <taxon>Bacteria</taxon>
        <taxon>Bacillati</taxon>
        <taxon>Bacillota</taxon>
        <taxon>Clostridia</taxon>
        <taxon>Thermoanaerobacterales</taxon>
        <taxon>Thermoanaerobacteraceae</taxon>
        <taxon>Caldanaerobacter</taxon>
    </lineage>
</organism>